<keyword evidence="6 8" id="KW-0472">Membrane</keyword>
<gene>
    <name evidence="9" type="ORF">THRCLA_06780</name>
</gene>
<dbReference type="GO" id="GO:0005789">
    <property type="term" value="C:endoplasmic reticulum membrane"/>
    <property type="evidence" value="ECO:0007669"/>
    <property type="project" value="UniProtKB-SubCell"/>
</dbReference>
<comment type="caution">
    <text evidence="9">The sequence shown here is derived from an EMBL/GenBank/DDBJ whole genome shotgun (WGS) entry which is preliminary data.</text>
</comment>
<feature type="transmembrane region" description="Helical" evidence="8">
    <location>
        <begin position="53"/>
        <end position="78"/>
    </location>
</feature>
<dbReference type="CDD" id="cd23995">
    <property type="entry name" value="Seipin_BSCL2_like"/>
    <property type="match status" value="1"/>
</dbReference>
<dbReference type="AlphaFoldDB" id="A0A1V9ZJX8"/>
<evidence type="ECO:0008006" key="11">
    <source>
        <dbReference type="Google" id="ProtNLM"/>
    </source>
</evidence>
<keyword evidence="4 8" id="KW-1133">Transmembrane helix</keyword>
<protein>
    <recommendedName>
        <fullName evidence="11">Seipin</fullName>
    </recommendedName>
</protein>
<keyword evidence="2 8" id="KW-0812">Transmembrane</keyword>
<evidence type="ECO:0000256" key="2">
    <source>
        <dbReference type="ARBA" id="ARBA00022692"/>
    </source>
</evidence>
<evidence type="ECO:0000313" key="10">
    <source>
        <dbReference type="Proteomes" id="UP000243217"/>
    </source>
</evidence>
<keyword evidence="5" id="KW-0443">Lipid metabolism</keyword>
<dbReference type="GO" id="GO:0140042">
    <property type="term" value="P:lipid droplet formation"/>
    <property type="evidence" value="ECO:0007669"/>
    <property type="project" value="UniProtKB-ARBA"/>
</dbReference>
<dbReference type="EMBL" id="JNBS01001867">
    <property type="protein sequence ID" value="OQR98231.1"/>
    <property type="molecule type" value="Genomic_DNA"/>
</dbReference>
<reference evidence="9 10" key="1">
    <citation type="journal article" date="2014" name="Genome Biol. Evol.">
        <title>The secreted proteins of Achlya hypogyna and Thraustotheca clavata identify the ancestral oomycete secretome and reveal gene acquisitions by horizontal gene transfer.</title>
        <authorList>
            <person name="Misner I."/>
            <person name="Blouin N."/>
            <person name="Leonard G."/>
            <person name="Richards T.A."/>
            <person name="Lane C.E."/>
        </authorList>
    </citation>
    <scope>NUCLEOTIDE SEQUENCE [LARGE SCALE GENOMIC DNA]</scope>
    <source>
        <strain evidence="9 10">ATCC 34112</strain>
    </source>
</reference>
<dbReference type="PANTHER" id="PTHR21212">
    <property type="entry name" value="BERNARDINELLI-SEIP CONGENITAL LIPODYSTROPHY 2 HOMOLOG BSCL2 PROTEIN"/>
    <property type="match status" value="1"/>
</dbReference>
<keyword evidence="10" id="KW-1185">Reference proteome</keyword>
<evidence type="ECO:0000256" key="6">
    <source>
        <dbReference type="ARBA" id="ARBA00023136"/>
    </source>
</evidence>
<evidence type="ECO:0000256" key="7">
    <source>
        <dbReference type="SAM" id="MobiDB-lite"/>
    </source>
</evidence>
<feature type="region of interest" description="Disordered" evidence="7">
    <location>
        <begin position="318"/>
        <end position="377"/>
    </location>
</feature>
<comment type="subcellular location">
    <subcellularLocation>
        <location evidence="1">Endoplasmic reticulum membrane</location>
        <topology evidence="1">Multi-pass membrane protein</topology>
    </subcellularLocation>
</comment>
<dbReference type="Pfam" id="PF06775">
    <property type="entry name" value="Seipin"/>
    <property type="match status" value="1"/>
</dbReference>
<evidence type="ECO:0000256" key="5">
    <source>
        <dbReference type="ARBA" id="ARBA00023098"/>
    </source>
</evidence>
<organism evidence="9 10">
    <name type="scientific">Thraustotheca clavata</name>
    <dbReference type="NCBI Taxonomy" id="74557"/>
    <lineage>
        <taxon>Eukaryota</taxon>
        <taxon>Sar</taxon>
        <taxon>Stramenopiles</taxon>
        <taxon>Oomycota</taxon>
        <taxon>Saprolegniomycetes</taxon>
        <taxon>Saprolegniales</taxon>
        <taxon>Achlyaceae</taxon>
        <taxon>Thraustotheca</taxon>
    </lineage>
</organism>
<evidence type="ECO:0000256" key="1">
    <source>
        <dbReference type="ARBA" id="ARBA00004477"/>
    </source>
</evidence>
<dbReference type="PANTHER" id="PTHR21212:SF0">
    <property type="entry name" value="SEIPIN"/>
    <property type="match status" value="1"/>
</dbReference>
<evidence type="ECO:0000256" key="4">
    <source>
        <dbReference type="ARBA" id="ARBA00022989"/>
    </source>
</evidence>
<dbReference type="InterPro" id="IPR009617">
    <property type="entry name" value="Seipin"/>
</dbReference>
<feature type="compositionally biased region" description="Acidic residues" evidence="7">
    <location>
        <begin position="321"/>
        <end position="338"/>
    </location>
</feature>
<dbReference type="GO" id="GO:0006629">
    <property type="term" value="P:lipid metabolic process"/>
    <property type="evidence" value="ECO:0007669"/>
    <property type="project" value="UniProtKB-KW"/>
</dbReference>
<proteinExistence type="predicted"/>
<feature type="compositionally biased region" description="Basic and acidic residues" evidence="7">
    <location>
        <begin position="356"/>
        <end position="377"/>
    </location>
</feature>
<keyword evidence="3" id="KW-0256">Endoplasmic reticulum</keyword>
<accession>A0A1V9ZJX8</accession>
<evidence type="ECO:0000256" key="3">
    <source>
        <dbReference type="ARBA" id="ARBA00022824"/>
    </source>
</evidence>
<sequence length="377" mass="43220">MLRPVRFLWSLVLASWPVFTAHVHESLMRLRRYEFAEIISDMSSFSLRWIMRVIQFIIVGIFLFASATAIYAGVYYLIMPAKVLQRPLYFDYGVHSAFASLDTPAAYKSNSQIHLPLALLELTTGDNGRDQWKYGDTVETNEVKVLPLTHLTKYDVVLDFEFAQSSVNEHIGMFMVRTQALAEEKHVLATSARPTFVRKSHWVVELASQVLFIMPTLVFGYDASLSQRRTITVINGFEERRVRAVEEIQVELSHPNVQIVSASVSILAQLSGIRYFMYHWFLSTAVIAVLNIAFFEIFWVFAIYLYVTFPTLPSLDPDVIPTDEEQEPPEEIDDEEEMPQVYETELILPPSPHPAEPTKPKEPTEVRQRIVPEEISA</sequence>
<evidence type="ECO:0000256" key="8">
    <source>
        <dbReference type="SAM" id="Phobius"/>
    </source>
</evidence>
<dbReference type="Proteomes" id="UP000243217">
    <property type="component" value="Unassembled WGS sequence"/>
</dbReference>
<feature type="transmembrane region" description="Helical" evidence="8">
    <location>
        <begin position="280"/>
        <end position="307"/>
    </location>
</feature>
<dbReference type="STRING" id="74557.A0A1V9ZJX8"/>
<dbReference type="OrthoDB" id="3990054at2759"/>
<name>A0A1V9ZJX8_9STRA</name>
<evidence type="ECO:0000313" key="9">
    <source>
        <dbReference type="EMBL" id="OQR98231.1"/>
    </source>
</evidence>